<accession>A0ACD4VMZ9</accession>
<gene>
    <name evidence="1" type="ORF">PZA08_01680</name>
</gene>
<dbReference type="EMBL" id="CP119180">
    <property type="protein sequence ID" value="WOB78898.1"/>
    <property type="molecule type" value="Genomic_DNA"/>
</dbReference>
<name>A0ACD4VMZ9_9CAUL</name>
<dbReference type="Proteomes" id="UP001302493">
    <property type="component" value="Chromosome"/>
</dbReference>
<evidence type="ECO:0000313" key="2">
    <source>
        <dbReference type="Proteomes" id="UP001302493"/>
    </source>
</evidence>
<protein>
    <submittedName>
        <fullName evidence="1">Chain-length determining protein</fullName>
    </submittedName>
</protein>
<keyword evidence="2" id="KW-1185">Reference proteome</keyword>
<sequence length="388" mass="42744">MTDPELTYVGPLPKLPNSRPSGAERWRRLPWAFIIVVVLPTVLAAVYFLLIASPRYVSEARFIVRSPNSASTPSAFGVALQGVGISAGQTDSFAVHEYMTSQDGVRDLERRFDFSKIFGPAGADVFSKFPRPGESRTVEGKEKALERFVTVGYDSTTGISTLRVEAFRPKDAQAVNLALLDGGERLVNRLNQRSARNAVLDATRARDEAERRLASDQQALLAFRNRERLVDPVRAATESSQLVGSLLASVAEIRAEREQIASQAPDSPQLPALDARIGGLQRQIEAERNRSAGDSSSLAPKIGIYEELSMRRDLTAEELAKASTVLLAAEQDARRQQLYLERIVSPSLPEQPLEPRRWLAILAVFGTAILAFGIGWLVWAGVREHRQD</sequence>
<proteinExistence type="predicted"/>
<reference evidence="1" key="1">
    <citation type="submission" date="2023-03" db="EMBL/GenBank/DDBJ databases">
        <title>Genome sequence of Brevundimonas nasdae SJTX8.</title>
        <authorList>
            <person name="Liang R."/>
        </authorList>
    </citation>
    <scope>NUCLEOTIDE SEQUENCE</scope>
    <source>
        <strain evidence="1">X8</strain>
    </source>
</reference>
<evidence type="ECO:0000313" key="1">
    <source>
        <dbReference type="EMBL" id="WOB78898.1"/>
    </source>
</evidence>
<organism evidence="1 2">
    <name type="scientific">Brevundimonas nasdae</name>
    <dbReference type="NCBI Taxonomy" id="172043"/>
    <lineage>
        <taxon>Bacteria</taxon>
        <taxon>Pseudomonadati</taxon>
        <taxon>Pseudomonadota</taxon>
        <taxon>Alphaproteobacteria</taxon>
        <taxon>Caulobacterales</taxon>
        <taxon>Caulobacteraceae</taxon>
        <taxon>Brevundimonas</taxon>
    </lineage>
</organism>